<evidence type="ECO:0000259" key="6">
    <source>
        <dbReference type="PROSITE" id="PS51380"/>
    </source>
</evidence>
<dbReference type="GO" id="GO:0005737">
    <property type="term" value="C:cytoplasm"/>
    <property type="evidence" value="ECO:0007669"/>
    <property type="project" value="TreeGrafter"/>
</dbReference>
<reference evidence="8" key="2">
    <citation type="submission" date="2015-07" db="EMBL/GenBank/DDBJ databases">
        <title>Contrasting host-pathogen interactions and genome evolution in two generalist and specialist microsporidian pathogens of mosquitoes.</title>
        <authorList>
            <consortium name="The Broad Institute Genomics Platform"/>
            <consortium name="The Broad Institute Genome Sequencing Center for Infectious Disease"/>
            <person name="Cuomo C.A."/>
            <person name="Sanscrainte N.D."/>
            <person name="Goldberg J.M."/>
            <person name="Heiman D."/>
            <person name="Young S."/>
            <person name="Zeng Q."/>
            <person name="Becnel J.J."/>
            <person name="Birren B.W."/>
        </authorList>
    </citation>
    <scope>NUCLEOTIDE SEQUENCE [LARGE SCALE GENOMIC DNA]</scope>
    <source>
        <strain evidence="8">USNM 41457</strain>
    </source>
</reference>
<proteinExistence type="predicted"/>
<feature type="transmembrane region" description="Helical" evidence="5">
    <location>
        <begin position="53"/>
        <end position="71"/>
    </location>
</feature>
<evidence type="ECO:0000256" key="5">
    <source>
        <dbReference type="SAM" id="Phobius"/>
    </source>
</evidence>
<dbReference type="Pfam" id="PF03124">
    <property type="entry name" value="EXS"/>
    <property type="match status" value="1"/>
</dbReference>
<feature type="transmembrane region" description="Helical" evidence="5">
    <location>
        <begin position="323"/>
        <end position="346"/>
    </location>
</feature>
<feature type="transmembrane region" description="Helical" evidence="5">
    <location>
        <begin position="127"/>
        <end position="144"/>
    </location>
</feature>
<evidence type="ECO:0000256" key="2">
    <source>
        <dbReference type="ARBA" id="ARBA00022692"/>
    </source>
</evidence>
<dbReference type="Proteomes" id="UP000003163">
    <property type="component" value="Unassembled WGS sequence"/>
</dbReference>
<feature type="transmembrane region" description="Helical" evidence="5">
    <location>
        <begin position="156"/>
        <end position="175"/>
    </location>
</feature>
<dbReference type="EMBL" id="AFBI03000058">
    <property type="protein sequence ID" value="EJW02732.1"/>
    <property type="molecule type" value="Genomic_DNA"/>
</dbReference>
<feature type="transmembrane region" description="Helical" evidence="5">
    <location>
        <begin position="182"/>
        <end position="198"/>
    </location>
</feature>
<name>J9DMZ8_EDHAE</name>
<reference evidence="7 8" key="1">
    <citation type="submission" date="2011-08" db="EMBL/GenBank/DDBJ databases">
        <authorList>
            <person name="Liu Z.J."/>
            <person name="Shi F.L."/>
            <person name="Lu J.Q."/>
            <person name="Li M."/>
            <person name="Wang Z.L."/>
        </authorList>
    </citation>
    <scope>NUCLEOTIDE SEQUENCE [LARGE SCALE GENOMIC DNA]</scope>
    <source>
        <strain evidence="7 8">USNM 41457</strain>
    </source>
</reference>
<protein>
    <recommendedName>
        <fullName evidence="6">EXS domain-containing protein</fullName>
    </recommendedName>
</protein>
<feature type="domain" description="EXS" evidence="6">
    <location>
        <begin position="223"/>
        <end position="405"/>
    </location>
</feature>
<feature type="transmembrane region" description="Helical" evidence="5">
    <location>
        <begin position="290"/>
        <end position="308"/>
    </location>
</feature>
<dbReference type="FunCoup" id="J9DMZ8">
    <property type="interactions" value="60"/>
</dbReference>
<dbReference type="InterPro" id="IPR004342">
    <property type="entry name" value="EXS_C"/>
</dbReference>
<accession>J9DMZ8</accession>
<sequence length="450" mass="53034">MEKITKRYFYRSKRVENICAEAKQIYMEVFTNNNKQKAKRELFKLTTTKKSSYIDMFISGAFTAASCLLAFETNYSDMQESSIKFVFALLALSYATYLFSMCLIVWQRYFINYRFIFDLNVIKHANIGSYLLLISTFMLVHTFFPYCVLKYNLPISLKYIILVDFLILVNPLNFFRRSCRYYFIRVIGQIICSAFHPIAFRHFYMADCLLSLTSCYKIIYKYSFGGASEYEMIAISALFPLFRIIQCIRRFLDNKSSYLQLLNCGKYITSLLFISACFLHNEKDNSITKLAKICVGLISTGCSLYWDLFFDWGIRREQKTYPIAFYIAIILFNSLFRFSWILPVFFTRFSTLFYENTFCILEITRRFLWSVIRLEYEHINNCSGFKALSTVDISLADLFYKSNADDKNEMSELGDFKKCDETQVDEKNQDNSVIIDVKNNINIFDEHAEK</sequence>
<dbReference type="InParanoid" id="J9DMZ8"/>
<dbReference type="AlphaFoldDB" id="J9DMZ8"/>
<evidence type="ECO:0000256" key="4">
    <source>
        <dbReference type="ARBA" id="ARBA00023136"/>
    </source>
</evidence>
<dbReference type="PANTHER" id="PTHR10783">
    <property type="entry name" value="XENOTROPIC AND POLYTROPIC RETROVIRUS RECEPTOR 1-RELATED"/>
    <property type="match status" value="1"/>
</dbReference>
<dbReference type="HOGENOM" id="CLU_608348_0_0_1"/>
<evidence type="ECO:0000256" key="1">
    <source>
        <dbReference type="ARBA" id="ARBA00004141"/>
    </source>
</evidence>
<comment type="subcellular location">
    <subcellularLocation>
        <location evidence="1">Membrane</location>
        <topology evidence="1">Multi-pass membrane protein</topology>
    </subcellularLocation>
</comment>
<evidence type="ECO:0000313" key="8">
    <source>
        <dbReference type="Proteomes" id="UP000003163"/>
    </source>
</evidence>
<evidence type="ECO:0000256" key="3">
    <source>
        <dbReference type="ARBA" id="ARBA00022989"/>
    </source>
</evidence>
<dbReference type="STRING" id="1003232.J9DMZ8"/>
<dbReference type="PROSITE" id="PS51380">
    <property type="entry name" value="EXS"/>
    <property type="match status" value="1"/>
</dbReference>
<keyword evidence="8" id="KW-1185">Reference proteome</keyword>
<keyword evidence="4 5" id="KW-0472">Membrane</keyword>
<evidence type="ECO:0000313" key="7">
    <source>
        <dbReference type="EMBL" id="EJW02732.1"/>
    </source>
</evidence>
<feature type="transmembrane region" description="Helical" evidence="5">
    <location>
        <begin position="258"/>
        <end position="278"/>
    </location>
</feature>
<dbReference type="GO" id="GO:0016020">
    <property type="term" value="C:membrane"/>
    <property type="evidence" value="ECO:0007669"/>
    <property type="project" value="UniProtKB-SubCell"/>
</dbReference>
<keyword evidence="3 5" id="KW-1133">Transmembrane helix</keyword>
<keyword evidence="2 5" id="KW-0812">Transmembrane</keyword>
<dbReference type="VEuPathDB" id="MicrosporidiaDB:EDEG_02871"/>
<organism evidence="7 8">
    <name type="scientific">Edhazardia aedis (strain USNM 41457)</name>
    <name type="common">Microsporidian parasite</name>
    <dbReference type="NCBI Taxonomy" id="1003232"/>
    <lineage>
        <taxon>Eukaryota</taxon>
        <taxon>Fungi</taxon>
        <taxon>Fungi incertae sedis</taxon>
        <taxon>Microsporidia</taxon>
        <taxon>Edhazardia</taxon>
    </lineage>
</organism>
<gene>
    <name evidence="7" type="ORF">EDEG_02871</name>
</gene>
<dbReference type="OrthoDB" id="9970435at2759"/>
<feature type="transmembrane region" description="Helical" evidence="5">
    <location>
        <begin position="83"/>
        <end position="106"/>
    </location>
</feature>
<comment type="caution">
    <text evidence="7">The sequence shown here is derived from an EMBL/GenBank/DDBJ whole genome shotgun (WGS) entry which is preliminary data.</text>
</comment>